<sequence length="436" mass="48859">MYLSKNASGTYYTRLPLPKILRDRGLPFAIRTSLLTKERQVAVDRNLVLAARVRTLIAATPADATTHSFHAWIRAEIDAFKAAGFTVPQYHALSVALSSVPQTIKQPVDTSPPTTGIPLRQALTKFIESKASEGIQHKSVGQLQLRVQAFVTWAKGHKVDEITPALAQAFRNTLLRNDSISFKTKSDYLAATKQFFRWCMILGYCSRNPFDSLTAGKKPVKKRADEARVRWHRPQLDTLFASLRAKQSQKGKKLKPQDFWVPLLCLYAGLRPSEACQLKTQNVKQIEGIWCLVVEAGEEDQQLKTANAYRDVPLHSALIGHHFLEYVGHCRSQGNQYLFDDKPSGQDADWSHNLVCRFQRHLTNAGIVGKGRPTIYGMRHTFVDELQQADVAEHIVAELVGHSKEGLTFGRYGKRVSIALLKAKIELIPADLVTVI</sequence>
<dbReference type="AlphaFoldDB" id="A0A2D1QIJ8"/>
<evidence type="ECO:0000256" key="3">
    <source>
        <dbReference type="ARBA" id="ARBA00023125"/>
    </source>
</evidence>
<dbReference type="CDD" id="cd01184">
    <property type="entry name" value="INT_C_like_1"/>
    <property type="match status" value="1"/>
</dbReference>
<dbReference type="PROSITE" id="PS51898">
    <property type="entry name" value="TYR_RECOMBINASE"/>
    <property type="match status" value="1"/>
</dbReference>
<evidence type="ECO:0000313" key="9">
    <source>
        <dbReference type="Proteomes" id="UP000222916"/>
    </source>
</evidence>
<dbReference type="GO" id="GO:0003677">
    <property type="term" value="F:DNA binding"/>
    <property type="evidence" value="ECO:0007669"/>
    <property type="project" value="UniProtKB-UniRule"/>
</dbReference>
<dbReference type="Pfam" id="PF00589">
    <property type="entry name" value="Phage_integrase"/>
    <property type="match status" value="1"/>
</dbReference>
<dbReference type="InterPro" id="IPR050090">
    <property type="entry name" value="Tyrosine_recombinase_XerCD"/>
</dbReference>
<organism evidence="8 9">
    <name type="scientific">Aeromonas salmonicida subsp. pectinolytica 34mel</name>
    <dbReference type="NCBI Taxonomy" id="1324960"/>
    <lineage>
        <taxon>Bacteria</taxon>
        <taxon>Pseudomonadati</taxon>
        <taxon>Pseudomonadota</taxon>
        <taxon>Gammaproteobacteria</taxon>
        <taxon>Aeromonadales</taxon>
        <taxon>Aeromonadaceae</taxon>
        <taxon>Aeromonas</taxon>
    </lineage>
</organism>
<protein>
    <submittedName>
        <fullName evidence="8">Integrase family protein</fullName>
    </submittedName>
</protein>
<dbReference type="PANTHER" id="PTHR30349:SF41">
    <property type="entry name" value="INTEGRASE_RECOMBINASE PROTEIN MJ0367-RELATED"/>
    <property type="match status" value="1"/>
</dbReference>
<dbReference type="Proteomes" id="UP000222916">
    <property type="component" value="Chromosome"/>
</dbReference>
<evidence type="ECO:0000256" key="4">
    <source>
        <dbReference type="ARBA" id="ARBA00023172"/>
    </source>
</evidence>
<feature type="domain" description="Tyr recombinase" evidence="6">
    <location>
        <begin position="229"/>
        <end position="426"/>
    </location>
</feature>
<evidence type="ECO:0000259" key="7">
    <source>
        <dbReference type="PROSITE" id="PS51900"/>
    </source>
</evidence>
<evidence type="ECO:0000256" key="2">
    <source>
        <dbReference type="ARBA" id="ARBA00022908"/>
    </source>
</evidence>
<dbReference type="PROSITE" id="PS51900">
    <property type="entry name" value="CB"/>
    <property type="match status" value="1"/>
</dbReference>
<keyword evidence="3 5" id="KW-0238">DNA-binding</keyword>
<proteinExistence type="inferred from homology"/>
<evidence type="ECO:0000256" key="1">
    <source>
        <dbReference type="ARBA" id="ARBA00008857"/>
    </source>
</evidence>
<dbReference type="InterPro" id="IPR002104">
    <property type="entry name" value="Integrase_catalytic"/>
</dbReference>
<dbReference type="PANTHER" id="PTHR30349">
    <property type="entry name" value="PHAGE INTEGRASE-RELATED"/>
    <property type="match status" value="1"/>
</dbReference>
<dbReference type="GO" id="GO:0015074">
    <property type="term" value="P:DNA integration"/>
    <property type="evidence" value="ECO:0007669"/>
    <property type="project" value="UniProtKB-KW"/>
</dbReference>
<accession>A0A2D1QIJ8</accession>
<dbReference type="InterPro" id="IPR011010">
    <property type="entry name" value="DNA_brk_join_enz"/>
</dbReference>
<feature type="domain" description="Core-binding (CB)" evidence="7">
    <location>
        <begin position="117"/>
        <end position="200"/>
    </location>
</feature>
<dbReference type="InterPro" id="IPR010998">
    <property type="entry name" value="Integrase_recombinase_N"/>
</dbReference>
<reference evidence="9" key="1">
    <citation type="journal article" date="2018" name="BMC Genomics">
        <title>The complete and fully assembled genome sequence of Aeromonas salmonicida subsp. pectinolytica and its comparative analysis with other Aeromonas species: investigation of the mobilome in environmental and pathogenic strains.</title>
        <authorList>
            <person name="Pfeiffer F."/>
            <person name="Zamora-Lagos M.A."/>
            <person name="Blettinger M."/>
            <person name="Yeroslaviz A."/>
            <person name="Dahl A."/>
            <person name="Gruber S."/>
            <person name="Habermann B.H."/>
        </authorList>
    </citation>
    <scope>NUCLEOTIDE SEQUENCE [LARGE SCALE GENOMIC DNA]</scope>
    <source>
        <strain evidence="9">34mel</strain>
    </source>
</reference>
<dbReference type="InterPro" id="IPR044068">
    <property type="entry name" value="CB"/>
</dbReference>
<evidence type="ECO:0000259" key="6">
    <source>
        <dbReference type="PROSITE" id="PS51898"/>
    </source>
</evidence>
<dbReference type="SUPFAM" id="SSF56349">
    <property type="entry name" value="DNA breaking-rejoining enzymes"/>
    <property type="match status" value="1"/>
</dbReference>
<gene>
    <name evidence="8" type="ORF">Asalp_29770</name>
</gene>
<keyword evidence="4" id="KW-0233">DNA recombination</keyword>
<dbReference type="InterPro" id="IPR013762">
    <property type="entry name" value="Integrase-like_cat_sf"/>
</dbReference>
<evidence type="ECO:0000256" key="5">
    <source>
        <dbReference type="PROSITE-ProRule" id="PRU01248"/>
    </source>
</evidence>
<dbReference type="GO" id="GO:0006310">
    <property type="term" value="P:DNA recombination"/>
    <property type="evidence" value="ECO:0007669"/>
    <property type="project" value="UniProtKB-KW"/>
</dbReference>
<dbReference type="Gene3D" id="1.10.443.10">
    <property type="entry name" value="Intergrase catalytic core"/>
    <property type="match status" value="1"/>
</dbReference>
<comment type="similarity">
    <text evidence="1">Belongs to the 'phage' integrase family.</text>
</comment>
<keyword evidence="2" id="KW-0229">DNA integration</keyword>
<name>A0A2D1QIJ8_AERSA</name>
<dbReference type="Gene3D" id="1.10.150.130">
    <property type="match status" value="1"/>
</dbReference>
<evidence type="ECO:0000313" key="8">
    <source>
        <dbReference type="EMBL" id="ATP10092.1"/>
    </source>
</evidence>
<dbReference type="RefSeq" id="WP_232090993.1">
    <property type="nucleotide sequence ID" value="NZ_ARYZ02000091.1"/>
</dbReference>
<dbReference type="EMBL" id="CP022426">
    <property type="protein sequence ID" value="ATP10092.1"/>
    <property type="molecule type" value="Genomic_DNA"/>
</dbReference>